<evidence type="ECO:0000256" key="1">
    <source>
        <dbReference type="SAM" id="MobiDB-lite"/>
    </source>
</evidence>
<feature type="compositionally biased region" description="Basic and acidic residues" evidence="1">
    <location>
        <begin position="984"/>
        <end position="998"/>
    </location>
</feature>
<dbReference type="SMART" id="SM00324">
    <property type="entry name" value="RhoGAP"/>
    <property type="match status" value="1"/>
</dbReference>
<comment type="caution">
    <text evidence="3">The sequence shown here is derived from an EMBL/GenBank/DDBJ whole genome shotgun (WGS) entry which is preliminary data.</text>
</comment>
<feature type="domain" description="Rho-GAP" evidence="2">
    <location>
        <begin position="605"/>
        <end position="853"/>
    </location>
</feature>
<feature type="compositionally biased region" description="Low complexity" evidence="1">
    <location>
        <begin position="1083"/>
        <end position="1093"/>
    </location>
</feature>
<dbReference type="GO" id="GO:0005096">
    <property type="term" value="F:GTPase activator activity"/>
    <property type="evidence" value="ECO:0007669"/>
    <property type="project" value="InterPro"/>
</dbReference>
<name>A0A9P7URG7_9AGAR</name>
<dbReference type="InterPro" id="IPR039767">
    <property type="entry name" value="RALBP1"/>
</dbReference>
<dbReference type="OrthoDB" id="185175at2759"/>
<feature type="compositionally biased region" description="Low complexity" evidence="1">
    <location>
        <begin position="962"/>
        <end position="981"/>
    </location>
</feature>
<dbReference type="SUPFAM" id="SSF48350">
    <property type="entry name" value="GTPase activation domain, GAP"/>
    <property type="match status" value="1"/>
</dbReference>
<feature type="compositionally biased region" description="Basic and acidic residues" evidence="1">
    <location>
        <begin position="179"/>
        <end position="242"/>
    </location>
</feature>
<feature type="compositionally biased region" description="Low complexity" evidence="1">
    <location>
        <begin position="927"/>
        <end position="950"/>
    </location>
</feature>
<feature type="compositionally biased region" description="Polar residues" evidence="1">
    <location>
        <begin position="258"/>
        <end position="271"/>
    </location>
</feature>
<proteinExistence type="predicted"/>
<dbReference type="CDD" id="cd00159">
    <property type="entry name" value="RhoGAP"/>
    <property type="match status" value="1"/>
</dbReference>
<dbReference type="PANTHER" id="PTHR12783:SF5">
    <property type="entry name" value="RALA-BINDING PROTEIN 1"/>
    <property type="match status" value="1"/>
</dbReference>
<dbReference type="RefSeq" id="XP_043007540.1">
    <property type="nucleotide sequence ID" value="XM_043155079.1"/>
</dbReference>
<feature type="compositionally biased region" description="Polar residues" evidence="1">
    <location>
        <begin position="706"/>
        <end position="715"/>
    </location>
</feature>
<dbReference type="Gene3D" id="1.10.555.10">
    <property type="entry name" value="Rho GTPase activation protein"/>
    <property type="match status" value="1"/>
</dbReference>
<protein>
    <recommendedName>
        <fullName evidence="2">Rho-GAP domain-containing protein</fullName>
    </recommendedName>
</protein>
<dbReference type="PANTHER" id="PTHR12783">
    <property type="entry name" value="RALA BINDING PROTEIN 1 RALBP1"/>
    <property type="match status" value="1"/>
</dbReference>
<dbReference type="InterPro" id="IPR008936">
    <property type="entry name" value="Rho_GTPase_activation_prot"/>
</dbReference>
<dbReference type="Proteomes" id="UP001049176">
    <property type="component" value="Chromosome 6"/>
</dbReference>
<dbReference type="GeneID" id="66079203"/>
<sequence>MSSDNALPPPRHARLQDLQAAVAAPRPRSSSLAHVMGQGFSKSSTSTPQKGIASLANTGFKLKRAFAARRKKSEDATTKFSDTRLHRDRGQDSLVDSSSRPDPVAVPPSEVLPSGSKNSTPKSSSIPPPTPPKPASMQGAKLSPPATAIHNVDNRGSIIPISPGISSAVQFMRIGEEQREQERLAALEQEVKERGKESDKGQQEGKGKPVDVESDRKGEGSRERLPNDENEEKLKQGWRKSDSTMSHHTIRPGAALGSRSSRPVSMAESLQSTHTIIPVNKRLSAFLPEEDDSSFKSASEELVPPTQGVHSLESSSSSLPAASLKTTKNRRSMSLNLGPLAQKTHLPALPTTSASAGSLTELRHPSKSLPDTHPASPIQPSMTRETPTLTRAAANGIISPSNAGAQTTGNNIRGRLAAWSATTRASDGHSPSVLPPSNPAHMPHLPPSSFPRQPPSPPTSLRQTAISITGGFAPAAGLAKRAVEKMGRAWGGLSSSSSNSGYSSSSSAGHSDNNLRRTNSNTGTSIASLSSKASDSEAFVGPSLGQRVRKPLRGYSPGHGGFVFGKRLDVVVRETGIGTGFLGDYNREGKQGNEGKAAVDKDNLVALEYRSLPALVVRCAQHLLVWGVHEEGLFRVNGRPSHVSKLRHEFDSGADYDMKECSPGELDPHAVASVFKAFLRELPEPILTYSLIPYFEAALSQENAAKTEAQSSASPMKSGARGPTLPSGPKSGFNGLRKPPSLSTLAMPNFSAMPPPSDNLRRAFKSLLNQLPAENKDLIRTVTELIKATAREHRETKMPLSNLLLVFCPSLNMNPPLLKALCEAEEIWEGPPIESRVLDIKRESLVLDIKRESASVGACVEGENGDDNDQVFSDAQDILDGESSAAIDETSDPEAFNPVLQRSVSKRDGPRSRPMGPRSASITPGFTTSPAASSDSIATSSESRSLPSPSDRGFVSSPPPLSSSTESLPTASSSSAAPSLTDVHIQREPYDSKKGNELRSVEIAGDLENDILNPRRYMVNTGPVEFPRSSGSTPTTPPSRRSILQLSLSDLGVGSGSNSMPPSPSPGRRPKRPSLHLLFNKRSSSPLSSRSTSGPHISSPHTARTVSESSASTPLTAMTVMTAPQSSTFELPLLDATIESTPLRLGMGFDPPPTALPAQGDRSVTSLSIDSIEEPVPRISAATPPPGAVPIANLYSGSASTLSLSLNSNAEEEQSNSHIHLYSSHLRPTPARQHAMAKKSTTSLNHLKLLDEDEEDWTQSVLIAAGAGCSSQVAAS</sequence>
<accession>A0A9P7URG7</accession>
<evidence type="ECO:0000259" key="2">
    <source>
        <dbReference type="PROSITE" id="PS50238"/>
    </source>
</evidence>
<feature type="region of interest" description="Disordered" evidence="1">
    <location>
        <begin position="421"/>
        <end position="463"/>
    </location>
</feature>
<feature type="region of interest" description="Disordered" evidence="1">
    <location>
        <begin position="179"/>
        <end position="271"/>
    </location>
</feature>
<feature type="region of interest" description="Disordered" evidence="1">
    <location>
        <begin position="706"/>
        <end position="738"/>
    </location>
</feature>
<dbReference type="PROSITE" id="PS50238">
    <property type="entry name" value="RHOGAP"/>
    <property type="match status" value="1"/>
</dbReference>
<feature type="compositionally biased region" description="Low complexity" evidence="1">
    <location>
        <begin position="1027"/>
        <end position="1060"/>
    </location>
</feature>
<feature type="region of interest" description="Disordered" evidence="1">
    <location>
        <begin position="1"/>
        <end position="52"/>
    </location>
</feature>
<reference evidence="3" key="1">
    <citation type="journal article" date="2021" name="Genome Biol. Evol.">
        <title>The assembled and annotated genome of the fairy-ring fungus Marasmius oreades.</title>
        <authorList>
            <person name="Hiltunen M."/>
            <person name="Ament-Velasquez S.L."/>
            <person name="Johannesson H."/>
        </authorList>
    </citation>
    <scope>NUCLEOTIDE SEQUENCE</scope>
    <source>
        <strain evidence="3">03SP1</strain>
    </source>
</reference>
<feature type="compositionally biased region" description="Pro residues" evidence="1">
    <location>
        <begin position="433"/>
        <end position="458"/>
    </location>
</feature>
<gene>
    <name evidence="3" type="ORF">E1B28_010127</name>
</gene>
<dbReference type="EMBL" id="CM032186">
    <property type="protein sequence ID" value="KAG7091070.1"/>
    <property type="molecule type" value="Genomic_DNA"/>
</dbReference>
<feature type="compositionally biased region" description="Low complexity" evidence="1">
    <location>
        <begin position="491"/>
        <end position="511"/>
    </location>
</feature>
<organism evidence="3 4">
    <name type="scientific">Marasmius oreades</name>
    <name type="common">fairy-ring Marasmius</name>
    <dbReference type="NCBI Taxonomy" id="181124"/>
    <lineage>
        <taxon>Eukaryota</taxon>
        <taxon>Fungi</taxon>
        <taxon>Dikarya</taxon>
        <taxon>Basidiomycota</taxon>
        <taxon>Agaricomycotina</taxon>
        <taxon>Agaricomycetes</taxon>
        <taxon>Agaricomycetidae</taxon>
        <taxon>Agaricales</taxon>
        <taxon>Marasmiineae</taxon>
        <taxon>Marasmiaceae</taxon>
        <taxon>Marasmius</taxon>
    </lineage>
</organism>
<dbReference type="Pfam" id="PF00620">
    <property type="entry name" value="RhoGAP"/>
    <property type="match status" value="2"/>
</dbReference>
<feature type="compositionally biased region" description="Polar residues" evidence="1">
    <location>
        <begin position="40"/>
        <end position="49"/>
    </location>
</feature>
<keyword evidence="4" id="KW-1185">Reference proteome</keyword>
<feature type="compositionally biased region" description="Basic and acidic residues" evidence="1">
    <location>
        <begin position="72"/>
        <end position="91"/>
    </location>
</feature>
<dbReference type="KEGG" id="more:E1B28_010127"/>
<feature type="compositionally biased region" description="Low complexity" evidence="1">
    <location>
        <begin position="311"/>
        <end position="324"/>
    </location>
</feature>
<feature type="compositionally biased region" description="Low complexity" evidence="1">
    <location>
        <begin position="20"/>
        <end position="33"/>
    </location>
</feature>
<feature type="region of interest" description="Disordered" evidence="1">
    <location>
        <begin position="885"/>
        <end position="998"/>
    </location>
</feature>
<feature type="region of interest" description="Disordered" evidence="1">
    <location>
        <begin position="295"/>
        <end position="329"/>
    </location>
</feature>
<dbReference type="GO" id="GO:0031267">
    <property type="term" value="F:small GTPase binding"/>
    <property type="evidence" value="ECO:0007669"/>
    <property type="project" value="InterPro"/>
</dbReference>
<dbReference type="AlphaFoldDB" id="A0A9P7URG7"/>
<feature type="compositionally biased region" description="Low complexity" evidence="1">
    <location>
        <begin position="113"/>
        <end position="125"/>
    </location>
</feature>
<feature type="region of interest" description="Disordered" evidence="1">
    <location>
        <begin position="66"/>
        <end position="162"/>
    </location>
</feature>
<evidence type="ECO:0000313" key="3">
    <source>
        <dbReference type="EMBL" id="KAG7091070.1"/>
    </source>
</evidence>
<feature type="region of interest" description="Disordered" evidence="1">
    <location>
        <begin position="362"/>
        <end position="383"/>
    </location>
</feature>
<feature type="compositionally biased region" description="Polar residues" evidence="1">
    <location>
        <begin position="1094"/>
        <end position="1112"/>
    </location>
</feature>
<evidence type="ECO:0000313" key="4">
    <source>
        <dbReference type="Proteomes" id="UP001049176"/>
    </source>
</evidence>
<feature type="region of interest" description="Disordered" evidence="1">
    <location>
        <begin position="1020"/>
        <end position="1112"/>
    </location>
</feature>
<dbReference type="InterPro" id="IPR000198">
    <property type="entry name" value="RhoGAP_dom"/>
</dbReference>
<feature type="region of interest" description="Disordered" evidence="1">
    <location>
        <begin position="491"/>
        <end position="532"/>
    </location>
</feature>
<dbReference type="GO" id="GO:0007264">
    <property type="term" value="P:small GTPase-mediated signal transduction"/>
    <property type="evidence" value="ECO:0007669"/>
    <property type="project" value="InterPro"/>
</dbReference>